<dbReference type="InterPro" id="IPR011991">
    <property type="entry name" value="ArsR-like_HTH"/>
</dbReference>
<dbReference type="InterPro" id="IPR000847">
    <property type="entry name" value="LysR_HTH_N"/>
</dbReference>
<dbReference type="InterPro" id="IPR005119">
    <property type="entry name" value="LysR_subst-bd"/>
</dbReference>
<accession>A0ABV9R246</accession>
<reference evidence="8" key="1">
    <citation type="journal article" date="2019" name="Int. J. Syst. Evol. Microbiol.">
        <title>The Global Catalogue of Microorganisms (GCM) 10K type strain sequencing project: providing services to taxonomists for standard genome sequencing and annotation.</title>
        <authorList>
            <consortium name="The Broad Institute Genomics Platform"/>
            <consortium name="The Broad Institute Genome Sequencing Center for Infectious Disease"/>
            <person name="Wu L."/>
            <person name="Ma J."/>
        </authorList>
    </citation>
    <scope>NUCLEOTIDE SEQUENCE [LARGE SCALE GENOMIC DNA]</scope>
    <source>
        <strain evidence="8">CGMCC 1.12192</strain>
    </source>
</reference>
<evidence type="ECO:0000256" key="3">
    <source>
        <dbReference type="ARBA" id="ARBA00023125"/>
    </source>
</evidence>
<evidence type="ECO:0000259" key="6">
    <source>
        <dbReference type="PROSITE" id="PS50931"/>
    </source>
</evidence>
<dbReference type="Pfam" id="PF03466">
    <property type="entry name" value="LysR_substrate"/>
    <property type="match status" value="1"/>
</dbReference>
<dbReference type="RefSeq" id="WP_204390657.1">
    <property type="nucleotide sequence ID" value="NZ_JAFBBW010000001.1"/>
</dbReference>
<proteinExistence type="inferred from homology"/>
<evidence type="ECO:0000256" key="2">
    <source>
        <dbReference type="ARBA" id="ARBA00023015"/>
    </source>
</evidence>
<keyword evidence="8" id="KW-1185">Reference proteome</keyword>
<evidence type="ECO:0000256" key="5">
    <source>
        <dbReference type="SAM" id="MobiDB-lite"/>
    </source>
</evidence>
<protein>
    <submittedName>
        <fullName evidence="7">LysR family transcriptional regulator</fullName>
    </submittedName>
</protein>
<comment type="similarity">
    <text evidence="1">Belongs to the LysR transcriptional regulatory family.</text>
</comment>
<dbReference type="Pfam" id="PF00126">
    <property type="entry name" value="HTH_1"/>
    <property type="match status" value="1"/>
</dbReference>
<dbReference type="InterPro" id="IPR036390">
    <property type="entry name" value="WH_DNA-bd_sf"/>
</dbReference>
<sequence>MDVNRLDLLRELAERGSVTAVAEATGRTPSAVSQQLKVLEREAGMPLTERVGRGVVLTSAGHALARSATEVAIALERATALWDEFRNHPSGEVTLLTFPTVGATLLPTVLADLRSVAGLVVRATDLDPELAEFPELTNDYDIVLAHTMPGELPWGGRGLRALPLLTEPLDIGLPVGHRLAGRSHVTPADLVDETWLGVPPGFPFERILHAIEQAGGKRLEVSQRFSDMRIVEAFIEAGLGIAFVPRYTSGALPEGIVLKPLRGVTSVRQIFALVRPDVAERLAVRTVLEVLVDRAARLDRSHDHPSRGGVSGEGAGPGTPVDDATTA</sequence>
<dbReference type="InterPro" id="IPR036388">
    <property type="entry name" value="WH-like_DNA-bd_sf"/>
</dbReference>
<dbReference type="PROSITE" id="PS50931">
    <property type="entry name" value="HTH_LYSR"/>
    <property type="match status" value="1"/>
</dbReference>
<feature type="domain" description="HTH lysR-type" evidence="6">
    <location>
        <begin position="1"/>
        <end position="58"/>
    </location>
</feature>
<dbReference type="SUPFAM" id="SSF46785">
    <property type="entry name" value="Winged helix' DNA-binding domain"/>
    <property type="match status" value="1"/>
</dbReference>
<comment type="caution">
    <text evidence="7">The sequence shown here is derived from an EMBL/GenBank/DDBJ whole genome shotgun (WGS) entry which is preliminary data.</text>
</comment>
<dbReference type="EMBL" id="JBHSJC010000001">
    <property type="protein sequence ID" value="MFC4827888.1"/>
    <property type="molecule type" value="Genomic_DNA"/>
</dbReference>
<feature type="region of interest" description="Disordered" evidence="5">
    <location>
        <begin position="300"/>
        <end position="327"/>
    </location>
</feature>
<keyword evidence="3" id="KW-0238">DNA-binding</keyword>
<dbReference type="Proteomes" id="UP001595960">
    <property type="component" value="Unassembled WGS sequence"/>
</dbReference>
<evidence type="ECO:0000256" key="4">
    <source>
        <dbReference type="ARBA" id="ARBA00023163"/>
    </source>
</evidence>
<dbReference type="SUPFAM" id="SSF53850">
    <property type="entry name" value="Periplasmic binding protein-like II"/>
    <property type="match status" value="1"/>
</dbReference>
<gene>
    <name evidence="7" type="ORF">ACFPER_03740</name>
</gene>
<evidence type="ECO:0000313" key="8">
    <source>
        <dbReference type="Proteomes" id="UP001595960"/>
    </source>
</evidence>
<dbReference type="PANTHER" id="PTHR30346">
    <property type="entry name" value="TRANSCRIPTIONAL DUAL REGULATOR HCAR-RELATED"/>
    <property type="match status" value="1"/>
</dbReference>
<dbReference type="Gene3D" id="3.40.190.10">
    <property type="entry name" value="Periplasmic binding protein-like II"/>
    <property type="match status" value="2"/>
</dbReference>
<name>A0ABV9R246_9MICO</name>
<dbReference type="PANTHER" id="PTHR30346:SF29">
    <property type="entry name" value="LYSR SUBSTRATE-BINDING"/>
    <property type="match status" value="1"/>
</dbReference>
<evidence type="ECO:0000313" key="7">
    <source>
        <dbReference type="EMBL" id="MFC4827888.1"/>
    </source>
</evidence>
<dbReference type="CDD" id="cd00090">
    <property type="entry name" value="HTH_ARSR"/>
    <property type="match status" value="1"/>
</dbReference>
<keyword evidence="4" id="KW-0804">Transcription</keyword>
<keyword evidence="2" id="KW-0805">Transcription regulation</keyword>
<evidence type="ECO:0000256" key="1">
    <source>
        <dbReference type="ARBA" id="ARBA00009437"/>
    </source>
</evidence>
<dbReference type="Gene3D" id="1.10.10.10">
    <property type="entry name" value="Winged helix-like DNA-binding domain superfamily/Winged helix DNA-binding domain"/>
    <property type="match status" value="1"/>
</dbReference>
<organism evidence="7 8">
    <name type="scientific">Agromyces aurantiacus</name>
    <dbReference type="NCBI Taxonomy" id="165814"/>
    <lineage>
        <taxon>Bacteria</taxon>
        <taxon>Bacillati</taxon>
        <taxon>Actinomycetota</taxon>
        <taxon>Actinomycetes</taxon>
        <taxon>Micrococcales</taxon>
        <taxon>Microbacteriaceae</taxon>
        <taxon>Agromyces</taxon>
    </lineage>
</organism>